<feature type="compositionally biased region" description="Basic and acidic residues" evidence="3">
    <location>
        <begin position="702"/>
        <end position="712"/>
    </location>
</feature>
<reference evidence="6" key="2">
    <citation type="submission" date="2023-05" db="EMBL/GenBank/DDBJ databases">
        <authorList>
            <person name="Schelkunov M.I."/>
        </authorList>
    </citation>
    <scope>NUCLEOTIDE SEQUENCE</scope>
    <source>
        <strain evidence="6">Hsosn_3</strain>
        <tissue evidence="6">Leaf</tissue>
    </source>
</reference>
<dbReference type="GO" id="GO:0008234">
    <property type="term" value="F:cysteine-type peptidase activity"/>
    <property type="evidence" value="ECO:0007669"/>
    <property type="project" value="InterPro"/>
</dbReference>
<dbReference type="PANTHER" id="PTHR23236:SF11">
    <property type="entry name" value="EUKARYOTIC TRANSLATION INITIATION FACTOR 4H"/>
    <property type="match status" value="1"/>
</dbReference>
<dbReference type="Pfam" id="PF00076">
    <property type="entry name" value="RRM_1"/>
    <property type="match status" value="2"/>
</dbReference>
<feature type="compositionally biased region" description="Basic and acidic residues" evidence="3">
    <location>
        <begin position="977"/>
        <end position="998"/>
    </location>
</feature>
<keyword evidence="1 2" id="KW-0694">RNA-binding</keyword>
<evidence type="ECO:0000259" key="5">
    <source>
        <dbReference type="PROSITE" id="PS50102"/>
    </source>
</evidence>
<keyword evidence="7" id="KW-1185">Reference proteome</keyword>
<dbReference type="SMART" id="SM00360">
    <property type="entry name" value="RRM"/>
    <property type="match status" value="2"/>
</dbReference>
<dbReference type="PANTHER" id="PTHR23236">
    <property type="entry name" value="EUKARYOTIC TRANSLATION INITIATION FACTOR 4B/4H"/>
    <property type="match status" value="1"/>
</dbReference>
<sequence>MSERKRKVPPISESNRNASRMSESKRKRIDINWLDRHPDILKNYVHDQGETQVCWAFAVAFCVSMLAVIQFGVPGNGNWILSVQELVDRVCQVYDREKIQGYQKDVLNMGKEFVFKQNKDGTYGALTAYAFIYCKEFGLSYGYKYPFVWRRNMGKSMPSEDEVPRIYISNYKILKGYAPEHMVEILDSLEKQPLVGKLYSTPEFRETLYHYRGRASGIENITRIGDKEIKTGAHSVVILGYSGRLNAFLILNSWGRIFGSGGLLLVSSELLFDVGWPELASQENTVCKFECTPRKRQFCEHIVVGSSNILASTKQDANAKPMEVTKNGSVKQSIAKSKVEGSSSDDEESVNKAPVVALAAKLMDVSSDESDSEDSSDSDDDELIVKASVKQVPVGAVSKKGTATTKKKVESSDDSDSDDSSSSDDDSPAPNAALSKRPSSTTASKKKLSTKEVDNKEDSSSESEEEEPKKKKLKVQESSSEEDDSEEESSDDDASKEEEEEKKILKTPKKKDADVVMGDAESVKTETKKAPQTPRGPQVVATGTKTLFVGNLSFSIQRADMEAFFKDLGEVVDVRFALGGDENFKGFGHVEFATFEAAQAESVNKAPVVALAAKLMDVFSDESDSEDSSDSDDDELIVKASVKQVPVGAVSKKGTATTKKKVESSDDSDSDDSSSSDDDSPAPNAALSKRPSSTTASKKKLSTKEVDNKEDSSSESEEEEPKKKKLKVQPTVLESIEKESSSEEDDSEEESSDDDASKEEEEEKKILKTPKKKDADVVMGDAESVKTETKKAPQTPRGPQVPIWRLFFKTLGFGHVAFATFEAAQAAMELNGRNLSGRPVRFNFAWDRSAYTPSSSKGNSFQKGGRTRVHTIFVRGFDTSGDENNIRSALKKHFETCGDISRISVPKDYESGAVKGFASMDFMDNDGFNQALELDGSEFGESYLNVEEAKPRGDGGGDSRDGRTSGRFGNSSNGDRFGSDDGGDRSRGGRGGRSDQGRTRGRGRGGPTRPSMATVGTGKKTVFDD</sequence>
<feature type="compositionally biased region" description="Basic and acidic residues" evidence="3">
    <location>
        <begin position="449"/>
        <end position="459"/>
    </location>
</feature>
<feature type="domain" description="RRM" evidence="5">
    <location>
        <begin position="545"/>
        <end position="623"/>
    </location>
</feature>
<gene>
    <name evidence="6" type="ORF">POM88_054487</name>
</gene>
<evidence type="ECO:0000256" key="1">
    <source>
        <dbReference type="ARBA" id="ARBA00022884"/>
    </source>
</evidence>
<dbReference type="InterPro" id="IPR038765">
    <property type="entry name" value="Papain-like_cys_pep_sf"/>
</dbReference>
<feature type="region of interest" description="Disordered" evidence="3">
    <location>
        <begin position="648"/>
        <end position="799"/>
    </location>
</feature>
<feature type="compositionally biased region" description="Basic and acidic residues" evidence="3">
    <location>
        <begin position="947"/>
        <end position="964"/>
    </location>
</feature>
<reference evidence="6" key="1">
    <citation type="submission" date="2023-02" db="EMBL/GenBank/DDBJ databases">
        <title>Genome of toxic invasive species Heracleum sosnowskyi carries increased number of genes despite the absence of recent whole-genome duplications.</title>
        <authorList>
            <person name="Schelkunov M."/>
            <person name="Shtratnikova V."/>
            <person name="Makarenko M."/>
            <person name="Klepikova A."/>
            <person name="Omelchenko D."/>
            <person name="Novikova G."/>
            <person name="Obukhova E."/>
            <person name="Bogdanov V."/>
            <person name="Penin A."/>
            <person name="Logacheva M."/>
        </authorList>
    </citation>
    <scope>NUCLEOTIDE SEQUENCE</scope>
    <source>
        <strain evidence="6">Hsosn_3</strain>
        <tissue evidence="6">Leaf</tissue>
    </source>
</reference>
<dbReference type="EMBL" id="JAUIZM010000049">
    <property type="protein sequence ID" value="KAK1351300.1"/>
    <property type="molecule type" value="Genomic_DNA"/>
</dbReference>
<organism evidence="6 7">
    <name type="scientific">Heracleum sosnowskyi</name>
    <dbReference type="NCBI Taxonomy" id="360622"/>
    <lineage>
        <taxon>Eukaryota</taxon>
        <taxon>Viridiplantae</taxon>
        <taxon>Streptophyta</taxon>
        <taxon>Embryophyta</taxon>
        <taxon>Tracheophyta</taxon>
        <taxon>Spermatophyta</taxon>
        <taxon>Magnoliopsida</taxon>
        <taxon>eudicotyledons</taxon>
        <taxon>Gunneridae</taxon>
        <taxon>Pentapetalae</taxon>
        <taxon>asterids</taxon>
        <taxon>campanulids</taxon>
        <taxon>Apiales</taxon>
        <taxon>Apiaceae</taxon>
        <taxon>Apioideae</taxon>
        <taxon>apioid superclade</taxon>
        <taxon>Tordylieae</taxon>
        <taxon>Tordyliinae</taxon>
        <taxon>Heracleum</taxon>
    </lineage>
</organism>
<feature type="compositionally biased region" description="Acidic residues" evidence="3">
    <location>
        <begin position="366"/>
        <end position="382"/>
    </location>
</feature>
<dbReference type="InterPro" id="IPR012677">
    <property type="entry name" value="Nucleotide-bd_a/b_plait_sf"/>
</dbReference>
<dbReference type="PROSITE" id="PS50102">
    <property type="entry name" value="RRM"/>
    <property type="match status" value="2"/>
</dbReference>
<dbReference type="GO" id="GO:0003723">
    <property type="term" value="F:RNA binding"/>
    <property type="evidence" value="ECO:0007669"/>
    <property type="project" value="UniProtKB-UniRule"/>
</dbReference>
<dbReference type="SUPFAM" id="SSF54928">
    <property type="entry name" value="RNA-binding domain, RBD"/>
    <property type="match status" value="3"/>
</dbReference>
<feature type="region of interest" description="Disordered" evidence="3">
    <location>
        <begin position="315"/>
        <end position="351"/>
    </location>
</feature>
<dbReference type="SUPFAM" id="SSF54001">
    <property type="entry name" value="Cysteine proteinases"/>
    <property type="match status" value="1"/>
</dbReference>
<name>A0AAD8LUS5_9APIA</name>
<feature type="domain" description="RRM" evidence="5">
    <location>
        <begin position="870"/>
        <end position="951"/>
    </location>
</feature>
<feature type="compositionally biased region" description="Acidic residues" evidence="3">
    <location>
        <begin position="479"/>
        <end position="500"/>
    </location>
</feature>
<evidence type="ECO:0000313" key="7">
    <source>
        <dbReference type="Proteomes" id="UP001237642"/>
    </source>
</evidence>
<feature type="transmembrane region" description="Helical" evidence="4">
    <location>
        <begin position="53"/>
        <end position="73"/>
    </location>
</feature>
<keyword evidence="4" id="KW-1133">Transmembrane helix</keyword>
<evidence type="ECO:0000256" key="2">
    <source>
        <dbReference type="PROSITE-ProRule" id="PRU00176"/>
    </source>
</evidence>
<dbReference type="Pfam" id="PF00112">
    <property type="entry name" value="Peptidase_C1"/>
    <property type="match status" value="1"/>
</dbReference>
<feature type="compositionally biased region" description="Acidic residues" evidence="3">
    <location>
        <begin position="412"/>
        <end position="427"/>
    </location>
</feature>
<dbReference type="GO" id="GO:0006508">
    <property type="term" value="P:proteolysis"/>
    <property type="evidence" value="ECO:0007669"/>
    <property type="project" value="InterPro"/>
</dbReference>
<dbReference type="AlphaFoldDB" id="A0AAD8LUS5"/>
<comment type="caution">
    <text evidence="6">The sequence shown here is derived from an EMBL/GenBank/DDBJ whole genome shotgun (WGS) entry which is preliminary data.</text>
</comment>
<feature type="region of interest" description="Disordered" evidence="3">
    <location>
        <begin position="363"/>
        <end position="538"/>
    </location>
</feature>
<feature type="compositionally biased region" description="Polar residues" evidence="3">
    <location>
        <begin position="326"/>
        <end position="335"/>
    </location>
</feature>
<evidence type="ECO:0000256" key="4">
    <source>
        <dbReference type="SAM" id="Phobius"/>
    </source>
</evidence>
<dbReference type="GO" id="GO:0005730">
    <property type="term" value="C:nucleolus"/>
    <property type="evidence" value="ECO:0007669"/>
    <property type="project" value="TreeGrafter"/>
</dbReference>
<dbReference type="InterPro" id="IPR035979">
    <property type="entry name" value="RBD_domain_sf"/>
</dbReference>
<feature type="region of interest" description="Disordered" evidence="3">
    <location>
        <begin position="947"/>
        <end position="1025"/>
    </location>
</feature>
<dbReference type="InterPro" id="IPR000504">
    <property type="entry name" value="RRM_dom"/>
</dbReference>
<keyword evidence="4" id="KW-0472">Membrane</keyword>
<feature type="compositionally biased region" description="Polar residues" evidence="3">
    <location>
        <begin position="12"/>
        <end position="21"/>
    </location>
</feature>
<dbReference type="Gene3D" id="3.90.70.10">
    <property type="entry name" value="Cysteine proteinases"/>
    <property type="match status" value="1"/>
</dbReference>
<accession>A0AAD8LUS5</accession>
<keyword evidence="4" id="KW-0812">Transmembrane</keyword>
<evidence type="ECO:0000313" key="6">
    <source>
        <dbReference type="EMBL" id="KAK1351300.1"/>
    </source>
</evidence>
<feature type="compositionally biased region" description="Acidic residues" evidence="3">
    <location>
        <begin position="665"/>
        <end position="680"/>
    </location>
</feature>
<proteinExistence type="predicted"/>
<dbReference type="InterPro" id="IPR000668">
    <property type="entry name" value="Peptidase_C1A_C"/>
</dbReference>
<protein>
    <recommendedName>
        <fullName evidence="5">RRM domain-containing protein</fullName>
    </recommendedName>
</protein>
<feature type="compositionally biased region" description="Low complexity" evidence="3">
    <location>
        <begin position="965"/>
        <end position="976"/>
    </location>
</feature>
<evidence type="ECO:0000256" key="3">
    <source>
        <dbReference type="SAM" id="MobiDB-lite"/>
    </source>
</evidence>
<dbReference type="Proteomes" id="UP001237642">
    <property type="component" value="Unassembled WGS sequence"/>
</dbReference>
<feature type="region of interest" description="Disordered" evidence="3">
    <location>
        <begin position="1"/>
        <end position="23"/>
    </location>
</feature>
<feature type="compositionally biased region" description="Acidic residues" evidence="3">
    <location>
        <begin position="742"/>
        <end position="762"/>
    </location>
</feature>
<dbReference type="Gene3D" id="3.30.70.330">
    <property type="match status" value="3"/>
</dbReference>